<reference evidence="1 2" key="1">
    <citation type="journal article" date="2021" name="Commun. Biol.">
        <title>The genome of Shorea leprosula (Dipterocarpaceae) highlights the ecological relevance of drought in aseasonal tropical rainforests.</title>
        <authorList>
            <person name="Ng K.K.S."/>
            <person name="Kobayashi M.J."/>
            <person name="Fawcett J.A."/>
            <person name="Hatakeyama M."/>
            <person name="Paape T."/>
            <person name="Ng C.H."/>
            <person name="Ang C.C."/>
            <person name="Tnah L.H."/>
            <person name="Lee C.T."/>
            <person name="Nishiyama T."/>
            <person name="Sese J."/>
            <person name="O'Brien M.J."/>
            <person name="Copetti D."/>
            <person name="Mohd Noor M.I."/>
            <person name="Ong R.C."/>
            <person name="Putra M."/>
            <person name="Sireger I.Z."/>
            <person name="Indrioko S."/>
            <person name="Kosugi Y."/>
            <person name="Izuno A."/>
            <person name="Isagi Y."/>
            <person name="Lee S.L."/>
            <person name="Shimizu K.K."/>
        </authorList>
    </citation>
    <scope>NUCLEOTIDE SEQUENCE [LARGE SCALE GENOMIC DNA]</scope>
    <source>
        <strain evidence="1">214</strain>
    </source>
</reference>
<organism evidence="1 2">
    <name type="scientific">Rubroshorea leprosula</name>
    <dbReference type="NCBI Taxonomy" id="152421"/>
    <lineage>
        <taxon>Eukaryota</taxon>
        <taxon>Viridiplantae</taxon>
        <taxon>Streptophyta</taxon>
        <taxon>Embryophyta</taxon>
        <taxon>Tracheophyta</taxon>
        <taxon>Spermatophyta</taxon>
        <taxon>Magnoliopsida</taxon>
        <taxon>eudicotyledons</taxon>
        <taxon>Gunneridae</taxon>
        <taxon>Pentapetalae</taxon>
        <taxon>rosids</taxon>
        <taxon>malvids</taxon>
        <taxon>Malvales</taxon>
        <taxon>Dipterocarpaceae</taxon>
        <taxon>Rubroshorea</taxon>
    </lineage>
</organism>
<sequence length="619" mass="68343">MLAAESTELPGPSSSSKPLLLRLQETLTSCSRSIESGDDDQSKVTVSNLVNFLDSVSDAAVSKPENEDAKNNALEVLSETYRFLCSPSLDQSVIDALSFELPKPVSKFSVVSSECSEFARSIINQFIETCSPRDMLSILCEALASLNETFKSTACVSPLLSGLSKVILSIKRRHFEQVKVTIPVIIMALKTMSLESDGDITELENLFETAIGIADSIHSVSVKLEGIASEKLRSLLGLYILGLYILQAKALVSVSTTYKLSSWLPMTSKLASFLPYCGLSYLGLITGSDVDQMTKIVLEEDEDDYFSYLSNVNLGASLSVIWGQISDEVSQAAKEDLNVVKDELQNNQTKRWQAIGMLKHIFSSCDLPWELKRHSIDFLLCITNGNNSRKLDDGDSDCSCYVTSLFSALQALTVVIVYASDSVLRRNAFDAIKRVLADIPTSQRFDILKALITNCDSSSMIAILLDLVREEMRFERSRRTSIETDEVSKDNNKVSQTTLFWSASVLELVEFVLRPPKGGPPVLQDSGDGVLSALNLYRFVLITESAEKTNYTGVLFKDKLQKVYNEWLLPLRTLVTAIATGNESDHDGLAIDTVCALNPVELVLYRCIELVEEKLKHST</sequence>
<gene>
    <name evidence="1" type="ORF">SLEP1_g1746</name>
</gene>
<dbReference type="InterPro" id="IPR019516">
    <property type="entry name" value="Glomulin/ALF4"/>
</dbReference>
<dbReference type="AlphaFoldDB" id="A0AAV5HNW9"/>
<dbReference type="Proteomes" id="UP001054252">
    <property type="component" value="Unassembled WGS sequence"/>
</dbReference>
<keyword evidence="2" id="KW-1185">Reference proteome</keyword>
<dbReference type="PANTHER" id="PTHR15430">
    <property type="entry name" value="GLOMULIN"/>
    <property type="match status" value="1"/>
</dbReference>
<dbReference type="Pfam" id="PF08568">
    <property type="entry name" value="Kinetochor_Ybp2"/>
    <property type="match status" value="2"/>
</dbReference>
<proteinExistence type="predicted"/>
<evidence type="ECO:0000313" key="1">
    <source>
        <dbReference type="EMBL" id="GKU87329.1"/>
    </source>
</evidence>
<protein>
    <recommendedName>
        <fullName evidence="3">Aberrant root formation protein 4</fullName>
    </recommendedName>
</protein>
<dbReference type="GO" id="GO:0055105">
    <property type="term" value="F:ubiquitin-protein transferase inhibitor activity"/>
    <property type="evidence" value="ECO:0007669"/>
    <property type="project" value="TreeGrafter"/>
</dbReference>
<evidence type="ECO:0008006" key="3">
    <source>
        <dbReference type="Google" id="ProtNLM"/>
    </source>
</evidence>
<evidence type="ECO:0000313" key="2">
    <source>
        <dbReference type="Proteomes" id="UP001054252"/>
    </source>
</evidence>
<dbReference type="GO" id="GO:0005737">
    <property type="term" value="C:cytoplasm"/>
    <property type="evidence" value="ECO:0007669"/>
    <property type="project" value="TreeGrafter"/>
</dbReference>
<dbReference type="InterPro" id="IPR013877">
    <property type="entry name" value="YAP-bd/ALF4/Glomulin"/>
</dbReference>
<dbReference type="EMBL" id="BPVZ01000002">
    <property type="protein sequence ID" value="GKU87329.1"/>
    <property type="molecule type" value="Genomic_DNA"/>
</dbReference>
<comment type="caution">
    <text evidence="1">The sequence shown here is derived from an EMBL/GenBank/DDBJ whole genome shotgun (WGS) entry which is preliminary data.</text>
</comment>
<name>A0AAV5HNW9_9ROSI</name>
<accession>A0AAV5HNW9</accession>
<dbReference type="PANTHER" id="PTHR15430:SF1">
    <property type="entry name" value="GLOMULIN"/>
    <property type="match status" value="1"/>
</dbReference>